<dbReference type="GO" id="GO:0006281">
    <property type="term" value="P:DNA repair"/>
    <property type="evidence" value="ECO:0007669"/>
    <property type="project" value="InterPro"/>
</dbReference>
<keyword evidence="3" id="KW-1185">Reference proteome</keyword>
<dbReference type="Gene3D" id="1.10.150.280">
    <property type="entry name" value="AF1531-like domain"/>
    <property type="match status" value="1"/>
</dbReference>
<proteinExistence type="predicted"/>
<dbReference type="FunCoup" id="A0A3G9JSK0">
    <property type="interactions" value="20"/>
</dbReference>
<evidence type="ECO:0000313" key="3">
    <source>
        <dbReference type="Proteomes" id="UP000268059"/>
    </source>
</evidence>
<evidence type="ECO:0000313" key="2">
    <source>
        <dbReference type="EMBL" id="BBH26109.1"/>
    </source>
</evidence>
<gene>
    <name evidence="2" type="primary">comEA</name>
    <name evidence="2" type="ORF">SG0102_10430</name>
</gene>
<reference evidence="2 3" key="1">
    <citation type="submission" date="2018-11" db="EMBL/GenBank/DDBJ databases">
        <title>Novel Erysipelotrichaceae bacterium isolated from small intestine of a swine.</title>
        <authorList>
            <person name="Kim J.S."/>
            <person name="Choe H."/>
            <person name="Lee Y.R."/>
            <person name="Kim K.M."/>
            <person name="Park D.S."/>
        </authorList>
    </citation>
    <scope>NUCLEOTIDE SEQUENCE [LARGE SCALE GENOMIC DNA]</scope>
    <source>
        <strain evidence="2 3">SG0102</strain>
    </source>
</reference>
<dbReference type="SMART" id="SM00278">
    <property type="entry name" value="HhH1"/>
    <property type="match status" value="2"/>
</dbReference>
<dbReference type="RefSeq" id="WP_125119015.1">
    <property type="nucleotide sequence ID" value="NZ_AP019309.1"/>
</dbReference>
<feature type="domain" description="Helix-hairpin-helix DNA-binding motif class 1" evidence="1">
    <location>
        <begin position="134"/>
        <end position="153"/>
    </location>
</feature>
<dbReference type="InParanoid" id="A0A3G9JSK0"/>
<dbReference type="SUPFAM" id="SSF47781">
    <property type="entry name" value="RuvA domain 2-like"/>
    <property type="match status" value="1"/>
</dbReference>
<dbReference type="GO" id="GO:0003677">
    <property type="term" value="F:DNA binding"/>
    <property type="evidence" value="ECO:0007669"/>
    <property type="project" value="InterPro"/>
</dbReference>
<accession>A0A3G9JSK0</accession>
<dbReference type="OrthoDB" id="9790239at2"/>
<protein>
    <submittedName>
        <fullName evidence="2">Competence protein ComEA</fullName>
    </submittedName>
</protein>
<dbReference type="PANTHER" id="PTHR21180">
    <property type="entry name" value="ENDONUCLEASE/EXONUCLEASE/PHOSPHATASE FAMILY DOMAIN-CONTAINING PROTEIN 1"/>
    <property type="match status" value="1"/>
</dbReference>
<dbReference type="InterPro" id="IPR003583">
    <property type="entry name" value="Hlx-hairpin-Hlx_DNA-bd_motif"/>
</dbReference>
<dbReference type="EMBL" id="AP019309">
    <property type="protein sequence ID" value="BBH26109.1"/>
    <property type="molecule type" value="Genomic_DNA"/>
</dbReference>
<name>A0A3G9JSK0_9FIRM</name>
<dbReference type="InterPro" id="IPR051675">
    <property type="entry name" value="Endo/Exo/Phosphatase_dom_1"/>
</dbReference>
<dbReference type="InterPro" id="IPR010994">
    <property type="entry name" value="RuvA_2-like"/>
</dbReference>
<feature type="domain" description="Helix-hairpin-helix DNA-binding motif class 1" evidence="1">
    <location>
        <begin position="105"/>
        <end position="124"/>
    </location>
</feature>
<dbReference type="Pfam" id="PF12836">
    <property type="entry name" value="HHH_3"/>
    <property type="match status" value="1"/>
</dbReference>
<sequence length="156" mass="17772">MKKLKFVGLVLLIISSLIYGYVHPEKVTVKKKRSPSITLAGAFKKNGTYKIKEGMLLKDVVKDVGVLPEANMKAISLSEKVHAEQTIYLPKRHKVMISLNKAQAKDFMQLNGVGEKTAQKIIDYRKAHRFAWIEDIMNVSGIGEKRFESYREYLCL</sequence>
<dbReference type="PANTHER" id="PTHR21180:SF32">
    <property type="entry name" value="ENDONUCLEASE_EXONUCLEASE_PHOSPHATASE FAMILY DOMAIN-CONTAINING PROTEIN 1"/>
    <property type="match status" value="1"/>
</dbReference>
<dbReference type="KEGG" id="ebm:SG0102_10430"/>
<dbReference type="AlphaFoldDB" id="A0A3G9JSK0"/>
<evidence type="ECO:0000259" key="1">
    <source>
        <dbReference type="SMART" id="SM00278"/>
    </source>
</evidence>
<dbReference type="Proteomes" id="UP000268059">
    <property type="component" value="Chromosome"/>
</dbReference>
<organism evidence="2 3">
    <name type="scientific">Intestinibaculum porci</name>
    <dbReference type="NCBI Taxonomy" id="2487118"/>
    <lineage>
        <taxon>Bacteria</taxon>
        <taxon>Bacillati</taxon>
        <taxon>Bacillota</taxon>
        <taxon>Erysipelotrichia</taxon>
        <taxon>Erysipelotrichales</taxon>
        <taxon>Erysipelotrichaceae</taxon>
        <taxon>Intestinibaculum</taxon>
    </lineage>
</organism>